<dbReference type="SUPFAM" id="SSF53623">
    <property type="entry name" value="MurD-like peptide ligases, catalytic domain"/>
    <property type="match status" value="1"/>
</dbReference>
<dbReference type="GO" id="GO:0008841">
    <property type="term" value="F:dihydrofolate synthase activity"/>
    <property type="evidence" value="ECO:0007669"/>
    <property type="project" value="UniProtKB-EC"/>
</dbReference>
<dbReference type="SUPFAM" id="SSF53244">
    <property type="entry name" value="MurD-like peptide ligases, peptide-binding domain"/>
    <property type="match status" value="1"/>
</dbReference>
<evidence type="ECO:0000256" key="21">
    <source>
        <dbReference type="PIRNR" id="PIRNR001563"/>
    </source>
</evidence>
<comment type="pathway">
    <text evidence="3">Cofactor biosynthesis; tetrahydrofolylpolyglutamate biosynthesis.</text>
</comment>
<keyword evidence="11 21" id="KW-0067">ATP-binding</keyword>
<evidence type="ECO:0000256" key="8">
    <source>
        <dbReference type="ARBA" id="ARBA00022598"/>
    </source>
</evidence>
<keyword evidence="10 21" id="KW-0547">Nucleotide-binding</keyword>
<dbReference type="UniPathway" id="UPA00077">
    <property type="reaction ID" value="UER00157"/>
</dbReference>
<evidence type="ECO:0000256" key="19">
    <source>
        <dbReference type="ARBA" id="ARBA00049035"/>
    </source>
</evidence>
<evidence type="ECO:0000256" key="11">
    <source>
        <dbReference type="ARBA" id="ARBA00022840"/>
    </source>
</evidence>
<feature type="domain" description="Mur ligase C-terminal" evidence="22">
    <location>
        <begin position="287"/>
        <end position="409"/>
    </location>
</feature>
<evidence type="ECO:0000256" key="18">
    <source>
        <dbReference type="ARBA" id="ARBA00047808"/>
    </source>
</evidence>
<evidence type="ECO:0000256" key="20">
    <source>
        <dbReference type="ARBA" id="ARBA00049161"/>
    </source>
</evidence>
<evidence type="ECO:0000256" key="4">
    <source>
        <dbReference type="ARBA" id="ARBA00008276"/>
    </source>
</evidence>
<evidence type="ECO:0000256" key="2">
    <source>
        <dbReference type="ARBA" id="ARBA00004799"/>
    </source>
</evidence>
<dbReference type="OrthoDB" id="9809356at2"/>
<evidence type="ECO:0000256" key="5">
    <source>
        <dbReference type="ARBA" id="ARBA00013023"/>
    </source>
</evidence>
<comment type="catalytic activity">
    <reaction evidence="18">
        <text>10-formyltetrahydrofolyl-(gamma-L-Glu)(n) + L-glutamate + ATP = 10-formyltetrahydrofolyl-(gamma-L-Glu)(n+1) + ADP + phosphate + H(+)</text>
        <dbReference type="Rhea" id="RHEA:51904"/>
        <dbReference type="Rhea" id="RHEA-COMP:13088"/>
        <dbReference type="Rhea" id="RHEA-COMP:14300"/>
        <dbReference type="ChEBI" id="CHEBI:15378"/>
        <dbReference type="ChEBI" id="CHEBI:29985"/>
        <dbReference type="ChEBI" id="CHEBI:30616"/>
        <dbReference type="ChEBI" id="CHEBI:43474"/>
        <dbReference type="ChEBI" id="CHEBI:134413"/>
        <dbReference type="ChEBI" id="CHEBI:456216"/>
        <dbReference type="EC" id="6.3.2.17"/>
    </reaction>
</comment>
<comment type="similarity">
    <text evidence="4 21">Belongs to the folylpolyglutamate synthase family.</text>
</comment>
<keyword evidence="25" id="KW-1185">Reference proteome</keyword>
<evidence type="ECO:0000313" key="25">
    <source>
        <dbReference type="Proteomes" id="UP000298050"/>
    </source>
</evidence>
<dbReference type="InterPro" id="IPR036615">
    <property type="entry name" value="Mur_ligase_C_dom_sf"/>
</dbReference>
<dbReference type="GO" id="GO:0004326">
    <property type="term" value="F:tetrahydrofolylpolyglutamate synthase activity"/>
    <property type="evidence" value="ECO:0007669"/>
    <property type="project" value="UniProtKB-EC"/>
</dbReference>
<evidence type="ECO:0000256" key="17">
    <source>
        <dbReference type="ARBA" id="ARBA00047493"/>
    </source>
</evidence>
<dbReference type="Gene3D" id="3.40.1190.10">
    <property type="entry name" value="Mur-like, catalytic domain"/>
    <property type="match status" value="1"/>
</dbReference>
<evidence type="ECO:0000256" key="14">
    <source>
        <dbReference type="ARBA" id="ARBA00030048"/>
    </source>
</evidence>
<feature type="domain" description="Mur ligase central" evidence="23">
    <location>
        <begin position="47"/>
        <end position="195"/>
    </location>
</feature>
<dbReference type="PIRSF" id="PIRSF001563">
    <property type="entry name" value="Folylpolyglu_synth"/>
    <property type="match status" value="1"/>
</dbReference>
<evidence type="ECO:0000256" key="1">
    <source>
        <dbReference type="ARBA" id="ARBA00002714"/>
    </source>
</evidence>
<dbReference type="GO" id="GO:0046654">
    <property type="term" value="P:tetrahydrofolate biosynthetic process"/>
    <property type="evidence" value="ECO:0007669"/>
    <property type="project" value="UniProtKB-UniPathway"/>
</dbReference>
<comment type="catalytic activity">
    <reaction evidence="19">
        <text>(6R)-5,10-methylenetetrahydrofolyl-(gamma-L-Glu)(n) + L-glutamate + ATP = (6R)-5,10-methylenetetrahydrofolyl-(gamma-L-Glu)(n+1) + ADP + phosphate + H(+)</text>
        <dbReference type="Rhea" id="RHEA:51912"/>
        <dbReference type="Rhea" id="RHEA-COMP:13257"/>
        <dbReference type="Rhea" id="RHEA-COMP:13258"/>
        <dbReference type="ChEBI" id="CHEBI:15378"/>
        <dbReference type="ChEBI" id="CHEBI:29985"/>
        <dbReference type="ChEBI" id="CHEBI:30616"/>
        <dbReference type="ChEBI" id="CHEBI:43474"/>
        <dbReference type="ChEBI" id="CHEBI:136572"/>
        <dbReference type="ChEBI" id="CHEBI:456216"/>
        <dbReference type="EC" id="6.3.2.17"/>
    </reaction>
</comment>
<gene>
    <name evidence="24" type="ORF">E4634_19175</name>
</gene>
<evidence type="ECO:0000256" key="13">
    <source>
        <dbReference type="ARBA" id="ARBA00022909"/>
    </source>
</evidence>
<proteinExistence type="inferred from homology"/>
<evidence type="ECO:0000259" key="22">
    <source>
        <dbReference type="Pfam" id="PF02875"/>
    </source>
</evidence>
<dbReference type="Proteomes" id="UP000298050">
    <property type="component" value="Unassembled WGS sequence"/>
</dbReference>
<comment type="catalytic activity">
    <reaction evidence="17">
        <text>(6S)-5,6,7,8-tetrahydrofolyl-(gamma-L-Glu)(n) + L-glutamate + ATP = (6S)-5,6,7,8-tetrahydrofolyl-(gamma-L-Glu)(n+1) + ADP + phosphate + H(+)</text>
        <dbReference type="Rhea" id="RHEA:10580"/>
        <dbReference type="Rhea" id="RHEA-COMP:14738"/>
        <dbReference type="Rhea" id="RHEA-COMP:14740"/>
        <dbReference type="ChEBI" id="CHEBI:15378"/>
        <dbReference type="ChEBI" id="CHEBI:29985"/>
        <dbReference type="ChEBI" id="CHEBI:30616"/>
        <dbReference type="ChEBI" id="CHEBI:43474"/>
        <dbReference type="ChEBI" id="CHEBI:141005"/>
        <dbReference type="ChEBI" id="CHEBI:456216"/>
        <dbReference type="EC" id="6.3.2.17"/>
    </reaction>
</comment>
<dbReference type="InterPro" id="IPR018109">
    <property type="entry name" value="Folylpolyglutamate_synth_CS"/>
</dbReference>
<protein>
    <recommendedName>
        <fullName evidence="7">Dihydrofolate synthase/folylpolyglutamate synthase</fullName>
        <ecNumber evidence="5">6.3.2.12</ecNumber>
        <ecNumber evidence="6">6.3.2.17</ecNumber>
    </recommendedName>
    <alternativeName>
        <fullName evidence="16">Folylpoly-gamma-glutamate synthetase-dihydrofolate synthetase</fullName>
    </alternativeName>
    <alternativeName>
        <fullName evidence="14">Folylpolyglutamate synthetase</fullName>
    </alternativeName>
    <alternativeName>
        <fullName evidence="15">Tetrahydrofolylpolyglutamate synthase</fullName>
    </alternativeName>
</protein>
<dbReference type="EMBL" id="SRLE01000014">
    <property type="protein sequence ID" value="TGD71394.1"/>
    <property type="molecule type" value="Genomic_DNA"/>
</dbReference>
<dbReference type="InterPro" id="IPR013221">
    <property type="entry name" value="Mur_ligase_cen"/>
</dbReference>
<dbReference type="PROSITE" id="PS01011">
    <property type="entry name" value="FOLYLPOLYGLU_SYNT_1"/>
    <property type="match status" value="1"/>
</dbReference>
<dbReference type="PANTHER" id="PTHR11136:SF0">
    <property type="entry name" value="DIHYDROFOLATE SYNTHETASE-RELATED"/>
    <property type="match status" value="1"/>
</dbReference>
<dbReference type="NCBIfam" id="TIGR01499">
    <property type="entry name" value="folC"/>
    <property type="match status" value="1"/>
</dbReference>
<keyword evidence="9" id="KW-0479">Metal-binding</keyword>
<name>A0A4Z0LVY9_9GAMM</name>
<evidence type="ECO:0000256" key="3">
    <source>
        <dbReference type="ARBA" id="ARBA00005150"/>
    </source>
</evidence>
<organism evidence="24 25">
    <name type="scientific">Mangrovimicrobium sediminis</name>
    <dbReference type="NCBI Taxonomy" id="2562682"/>
    <lineage>
        <taxon>Bacteria</taxon>
        <taxon>Pseudomonadati</taxon>
        <taxon>Pseudomonadota</taxon>
        <taxon>Gammaproteobacteria</taxon>
        <taxon>Cellvibrionales</taxon>
        <taxon>Halieaceae</taxon>
        <taxon>Mangrovimicrobium</taxon>
    </lineage>
</organism>
<dbReference type="Gene3D" id="3.90.190.20">
    <property type="entry name" value="Mur ligase, C-terminal domain"/>
    <property type="match status" value="1"/>
</dbReference>
<comment type="catalytic activity">
    <reaction evidence="20">
        <text>7,8-dihydropteroate + L-glutamate + ATP = 7,8-dihydrofolate + ADP + phosphate + H(+)</text>
        <dbReference type="Rhea" id="RHEA:23584"/>
        <dbReference type="ChEBI" id="CHEBI:15378"/>
        <dbReference type="ChEBI" id="CHEBI:17839"/>
        <dbReference type="ChEBI" id="CHEBI:29985"/>
        <dbReference type="ChEBI" id="CHEBI:30616"/>
        <dbReference type="ChEBI" id="CHEBI:43474"/>
        <dbReference type="ChEBI" id="CHEBI:57451"/>
        <dbReference type="ChEBI" id="CHEBI:456216"/>
        <dbReference type="EC" id="6.3.2.12"/>
    </reaction>
</comment>
<dbReference type="RefSeq" id="WP_135446286.1">
    <property type="nucleotide sequence ID" value="NZ_SRLE01000014.1"/>
</dbReference>
<evidence type="ECO:0000256" key="9">
    <source>
        <dbReference type="ARBA" id="ARBA00022723"/>
    </source>
</evidence>
<dbReference type="EC" id="6.3.2.12" evidence="5"/>
<dbReference type="GO" id="GO:0005737">
    <property type="term" value="C:cytoplasm"/>
    <property type="evidence" value="ECO:0007669"/>
    <property type="project" value="TreeGrafter"/>
</dbReference>
<dbReference type="Pfam" id="PF08245">
    <property type="entry name" value="Mur_ligase_M"/>
    <property type="match status" value="1"/>
</dbReference>
<accession>A0A4Z0LVY9</accession>
<dbReference type="InterPro" id="IPR036565">
    <property type="entry name" value="Mur-like_cat_sf"/>
</dbReference>
<comment type="function">
    <text evidence="1">Functions in two distinct reactions of the de novo folate biosynthetic pathway. Catalyzes the addition of a glutamate residue to dihydropteroate (7,8-dihydropteroate or H2Pte) to form dihydrofolate (7,8-dihydrofolate monoglutamate or H2Pte-Glu). Also catalyzes successive additions of L-glutamate to tetrahydrofolate or 10-formyltetrahydrofolate or 5,10-methylenetetrahydrofolate, leading to folylpolyglutamate derivatives.</text>
</comment>
<dbReference type="InterPro" id="IPR004101">
    <property type="entry name" value="Mur_ligase_C"/>
</dbReference>
<dbReference type="PANTHER" id="PTHR11136">
    <property type="entry name" value="FOLYLPOLYGLUTAMATE SYNTHASE-RELATED"/>
    <property type="match status" value="1"/>
</dbReference>
<evidence type="ECO:0000256" key="15">
    <source>
        <dbReference type="ARBA" id="ARBA00030592"/>
    </source>
</evidence>
<keyword evidence="12" id="KW-0460">Magnesium</keyword>
<keyword evidence="13" id="KW-0289">Folate biosynthesis</keyword>
<dbReference type="InterPro" id="IPR001645">
    <property type="entry name" value="Folylpolyglutamate_synth"/>
</dbReference>
<evidence type="ECO:0000256" key="16">
    <source>
        <dbReference type="ARBA" id="ARBA00032510"/>
    </source>
</evidence>
<reference evidence="24 25" key="1">
    <citation type="submission" date="2019-04" db="EMBL/GenBank/DDBJ databases">
        <title>Taxonomy of novel Haliea sp. from mangrove soil of West Coast of India.</title>
        <authorList>
            <person name="Verma A."/>
            <person name="Kumar P."/>
            <person name="Krishnamurthi S."/>
        </authorList>
    </citation>
    <scope>NUCLEOTIDE SEQUENCE [LARGE SCALE GENOMIC DNA]</scope>
    <source>
        <strain evidence="24 25">SAOS-164</strain>
    </source>
</reference>
<dbReference type="AlphaFoldDB" id="A0A4Z0LVY9"/>
<evidence type="ECO:0000313" key="24">
    <source>
        <dbReference type="EMBL" id="TGD71394.1"/>
    </source>
</evidence>
<comment type="caution">
    <text evidence="24">The sequence shown here is derived from an EMBL/GenBank/DDBJ whole genome shotgun (WGS) entry which is preliminary data.</text>
</comment>
<evidence type="ECO:0000256" key="6">
    <source>
        <dbReference type="ARBA" id="ARBA00013025"/>
    </source>
</evidence>
<evidence type="ECO:0000256" key="12">
    <source>
        <dbReference type="ARBA" id="ARBA00022842"/>
    </source>
</evidence>
<evidence type="ECO:0000256" key="7">
    <source>
        <dbReference type="ARBA" id="ARBA00019357"/>
    </source>
</evidence>
<evidence type="ECO:0000259" key="23">
    <source>
        <dbReference type="Pfam" id="PF08245"/>
    </source>
</evidence>
<dbReference type="GO" id="GO:0046872">
    <property type="term" value="F:metal ion binding"/>
    <property type="evidence" value="ECO:0007669"/>
    <property type="project" value="UniProtKB-KW"/>
</dbReference>
<keyword evidence="8 21" id="KW-0436">Ligase</keyword>
<dbReference type="EC" id="6.3.2.17" evidence="6"/>
<sequence length="430" mass="45396">MSNTPLARWLQYLETLHPDPMDLGLARVGAVARAMGLLPVTVPVVTVAGTNGKGTTVAVLESLLTECGRRPGSFTSPHLLRFNERIRLARGEVDDASIIAAFEAIDAARGETTLTYFEFALLAALWVFRELGADVIVLEVGLGGRLDAANIVDADVAVITSIDLDHQQWLGHTRELIAVEKAGILRPGKTAIIADPQPPASLLAAVERIGAEPVYQLGADFGCADSHAATAFELMPCAGGAPVLLRAAVGALLPANVAAAAQAALALGADFDDAALARAIAAAPLRGRRERLQLGGYDFLLDVAHNPAAVARLVEKLDAGHCDGRRIAIFSAMHDKAVGEMLSLCAGRFDYWLFPDQPDNPRAMPAREAASLLGQGQGEHELCADLPAAAARCLELLTPRDQAVVFGSFYTLAGVLPALERDLGDMARDE</sequence>
<dbReference type="GO" id="GO:0005524">
    <property type="term" value="F:ATP binding"/>
    <property type="evidence" value="ECO:0007669"/>
    <property type="project" value="UniProtKB-KW"/>
</dbReference>
<dbReference type="GO" id="GO:0046656">
    <property type="term" value="P:folic acid biosynthetic process"/>
    <property type="evidence" value="ECO:0007669"/>
    <property type="project" value="UniProtKB-KW"/>
</dbReference>
<evidence type="ECO:0000256" key="10">
    <source>
        <dbReference type="ARBA" id="ARBA00022741"/>
    </source>
</evidence>
<dbReference type="Pfam" id="PF02875">
    <property type="entry name" value="Mur_ligase_C"/>
    <property type="match status" value="1"/>
</dbReference>
<comment type="pathway">
    <text evidence="2">Cofactor biosynthesis; tetrahydrofolate biosynthesis; 7,8-dihydrofolate from 2-amino-4-hydroxy-6-hydroxymethyl-7,8-dihydropteridine diphosphate and 4-aminobenzoate: step 2/2.</text>
</comment>